<organism evidence="2 3">
    <name type="scientific">Didymella exigua CBS 183.55</name>
    <dbReference type="NCBI Taxonomy" id="1150837"/>
    <lineage>
        <taxon>Eukaryota</taxon>
        <taxon>Fungi</taxon>
        <taxon>Dikarya</taxon>
        <taxon>Ascomycota</taxon>
        <taxon>Pezizomycotina</taxon>
        <taxon>Dothideomycetes</taxon>
        <taxon>Pleosporomycetidae</taxon>
        <taxon>Pleosporales</taxon>
        <taxon>Pleosporineae</taxon>
        <taxon>Didymellaceae</taxon>
        <taxon>Didymella</taxon>
    </lineage>
</organism>
<dbReference type="EMBL" id="ML978970">
    <property type="protein sequence ID" value="KAF1927868.1"/>
    <property type="molecule type" value="Genomic_DNA"/>
</dbReference>
<keyword evidence="3" id="KW-1185">Reference proteome</keyword>
<feature type="region of interest" description="Disordered" evidence="1">
    <location>
        <begin position="226"/>
        <end position="245"/>
    </location>
</feature>
<feature type="compositionally biased region" description="Polar residues" evidence="1">
    <location>
        <begin position="64"/>
        <end position="77"/>
    </location>
</feature>
<feature type="region of interest" description="Disordered" evidence="1">
    <location>
        <begin position="44"/>
        <end position="133"/>
    </location>
</feature>
<evidence type="ECO:0000313" key="3">
    <source>
        <dbReference type="Proteomes" id="UP000800082"/>
    </source>
</evidence>
<feature type="compositionally biased region" description="Basic residues" evidence="1">
    <location>
        <begin position="262"/>
        <end position="276"/>
    </location>
</feature>
<dbReference type="OrthoDB" id="3794585at2759"/>
<feature type="region of interest" description="Disordered" evidence="1">
    <location>
        <begin position="257"/>
        <end position="278"/>
    </location>
</feature>
<feature type="compositionally biased region" description="Low complexity" evidence="1">
    <location>
        <begin position="226"/>
        <end position="241"/>
    </location>
</feature>
<feature type="non-terminal residue" evidence="2">
    <location>
        <position position="1"/>
    </location>
</feature>
<reference evidence="2" key="1">
    <citation type="journal article" date="2020" name="Stud. Mycol.">
        <title>101 Dothideomycetes genomes: a test case for predicting lifestyles and emergence of pathogens.</title>
        <authorList>
            <person name="Haridas S."/>
            <person name="Albert R."/>
            <person name="Binder M."/>
            <person name="Bloem J."/>
            <person name="Labutti K."/>
            <person name="Salamov A."/>
            <person name="Andreopoulos B."/>
            <person name="Baker S."/>
            <person name="Barry K."/>
            <person name="Bills G."/>
            <person name="Bluhm B."/>
            <person name="Cannon C."/>
            <person name="Castanera R."/>
            <person name="Culley D."/>
            <person name="Daum C."/>
            <person name="Ezra D."/>
            <person name="Gonzalez J."/>
            <person name="Henrissat B."/>
            <person name="Kuo A."/>
            <person name="Liang C."/>
            <person name="Lipzen A."/>
            <person name="Lutzoni F."/>
            <person name="Magnuson J."/>
            <person name="Mondo S."/>
            <person name="Nolan M."/>
            <person name="Ohm R."/>
            <person name="Pangilinan J."/>
            <person name="Park H.-J."/>
            <person name="Ramirez L."/>
            <person name="Alfaro M."/>
            <person name="Sun H."/>
            <person name="Tritt A."/>
            <person name="Yoshinaga Y."/>
            <person name="Zwiers L.-H."/>
            <person name="Turgeon B."/>
            <person name="Goodwin S."/>
            <person name="Spatafora J."/>
            <person name="Crous P."/>
            <person name="Grigoriev I."/>
        </authorList>
    </citation>
    <scope>NUCLEOTIDE SEQUENCE</scope>
    <source>
        <strain evidence="2">CBS 183.55</strain>
    </source>
</reference>
<feature type="compositionally biased region" description="Low complexity" evidence="1">
    <location>
        <begin position="370"/>
        <end position="386"/>
    </location>
</feature>
<protein>
    <submittedName>
        <fullName evidence="2">Uncharacterized protein</fullName>
    </submittedName>
</protein>
<dbReference type="Proteomes" id="UP000800082">
    <property type="component" value="Unassembled WGS sequence"/>
</dbReference>
<name>A0A6A5RL89_9PLEO</name>
<evidence type="ECO:0000313" key="2">
    <source>
        <dbReference type="EMBL" id="KAF1927868.1"/>
    </source>
</evidence>
<proteinExistence type="predicted"/>
<dbReference type="RefSeq" id="XP_033448120.1">
    <property type="nucleotide sequence ID" value="XM_033592701.1"/>
</dbReference>
<dbReference type="AlphaFoldDB" id="A0A6A5RL89"/>
<feature type="region of interest" description="Disordered" evidence="1">
    <location>
        <begin position="366"/>
        <end position="392"/>
    </location>
</feature>
<gene>
    <name evidence="2" type="ORF">M421DRAFT_421063</name>
</gene>
<sequence length="478" mass="52472">MTQEADFFGDRLRLSAFLRIVADGIPQRPTRFKRRLFGICHGEPSCQQGPGLLDAKSAPDQETADNTTVPDVVRSSSPQPPELAAEGHRLADHANSRSQEDRGRAEPEDQRRIGERTSITAINKPPNQPRQVSRIRRRRHLPVNELALLRTTSSNGLPLPRDADHIFVVPVAALDPIEDSQIRSATLFKNSAGRSQGHRVRKLSPVRGVKSGSPALLLRERFAHVSSAKSKGSHSSTSPRSELATGSDGFVGVELHIQHPTKWNKPRASNRPRTKKSVCNNGGLVLTSGYLPAPPIEHQHSGLIMTESQLHTAALQAAGTTNEAIVSLPLLQHAVAEVFKVTREKEARERRQSQVQRYDDLVRSQLSIVTAPSRRTPESSSSGSAGDADEKVTYSRTPSLEFDESHEQITPQWLCTAATGRAHDQIEAERYFERAMCDLDAAGRSDSVSGELCPQYSGLERSDGLWDARGATGSVRYI</sequence>
<evidence type="ECO:0000256" key="1">
    <source>
        <dbReference type="SAM" id="MobiDB-lite"/>
    </source>
</evidence>
<dbReference type="GeneID" id="54350369"/>
<feature type="compositionally biased region" description="Basic and acidic residues" evidence="1">
    <location>
        <begin position="85"/>
        <end position="115"/>
    </location>
</feature>
<accession>A0A6A5RL89</accession>